<accession>A0A2X1ABX8</accession>
<organism evidence="3 4">
    <name type="scientific">Lysinibacillus capsici</name>
    <dbReference type="NCBI Taxonomy" id="2115968"/>
    <lineage>
        <taxon>Bacteria</taxon>
        <taxon>Bacillati</taxon>
        <taxon>Bacillota</taxon>
        <taxon>Bacilli</taxon>
        <taxon>Bacillales</taxon>
        <taxon>Bacillaceae</taxon>
        <taxon>Lysinibacillus</taxon>
    </lineage>
</organism>
<evidence type="ECO:0000313" key="3">
    <source>
        <dbReference type="EMBL" id="SPU38232.1"/>
    </source>
</evidence>
<dbReference type="Gene3D" id="1.20.5.320">
    <property type="entry name" value="6-Phosphogluconate Dehydrogenase, domain 3"/>
    <property type="match status" value="1"/>
</dbReference>
<dbReference type="AlphaFoldDB" id="A0A2X1ABX8"/>
<evidence type="ECO:0000256" key="1">
    <source>
        <dbReference type="SAM" id="Coils"/>
    </source>
</evidence>
<evidence type="ECO:0000256" key="2">
    <source>
        <dbReference type="SAM" id="MobiDB-lite"/>
    </source>
</evidence>
<dbReference type="RefSeq" id="WP_112118280.1">
    <property type="nucleotide sequence ID" value="NZ_UAQE01000004.1"/>
</dbReference>
<dbReference type="EMBL" id="UAQE01000004">
    <property type="protein sequence ID" value="SPU38232.1"/>
    <property type="molecule type" value="Genomic_DNA"/>
</dbReference>
<keyword evidence="1" id="KW-0175">Coiled coil</keyword>
<evidence type="ECO:0000313" key="4">
    <source>
        <dbReference type="Proteomes" id="UP000251431"/>
    </source>
</evidence>
<feature type="region of interest" description="Disordered" evidence="2">
    <location>
        <begin position="292"/>
        <end position="315"/>
    </location>
</feature>
<feature type="compositionally biased region" description="Low complexity" evidence="2">
    <location>
        <begin position="301"/>
        <end position="313"/>
    </location>
</feature>
<reference evidence="3 4" key="1">
    <citation type="submission" date="2018-06" db="EMBL/GenBank/DDBJ databases">
        <authorList>
            <consortium name="Pathogen Informatics"/>
            <person name="Doyle S."/>
        </authorList>
    </citation>
    <scope>NUCLEOTIDE SEQUENCE [LARGE SCALE GENOMIC DNA]</scope>
    <source>
        <strain evidence="3 4">NCTC7582</strain>
    </source>
</reference>
<feature type="coiled-coil region" evidence="1">
    <location>
        <begin position="41"/>
        <end position="87"/>
    </location>
</feature>
<sequence length="553" mass="59294">MARMREIGASFDKGYRDDLNYNFGLLEALIGEANGLTDNLREEMLGKINNLQQQIDMLTGENIGELLERLNDSIQQALTAAQEARTAKTATEEATALATTATELANASALLAEEKANYANEKAVLAQEAADNANLEASNLSQLKIDVVQATQDANTATGNANQATQAAQTATDAIYIVLPNVTGLVNLKEWNNETQYKKNNFVTLEGNGYMALRDNKGVRPPSLPMLSNADWAMFVQKGEKGEQGTGVRILGTLSDESSLPSIGEPGDAYLINGDLYVWSDTTNDWTNVGTIKGPKGDIGPQGPQGEQGPPGQDADLTEVNQEMANIKQTVTDNQQVVTEHLADNVRHVTAEDKANWNAMLRAVTVGGSNEDANNPVASAILTSGIAKGAPDSGYWYIFTFTYGGGGGATPNMGQIAIAYLNNGSRGSDMRTRYRFGGEWSAWSSSFHLPTPVNAVLATGWYVNTGEALTYYKDGFGIVHVNGRVRRTDGNTSRRVTTLPVGYRPTKAVQSQVTVGITSSGYVDIDINGNIDVWLEGSTNVSVLIDASFPTTV</sequence>
<proteinExistence type="predicted"/>
<name>A0A2X1ABX8_9BACI</name>
<gene>
    <name evidence="3" type="ORF">NCTC7582_04186</name>
</gene>
<dbReference type="Proteomes" id="UP000251431">
    <property type="component" value="Unassembled WGS sequence"/>
</dbReference>
<dbReference type="CDD" id="cd19958">
    <property type="entry name" value="pyocin_knob"/>
    <property type="match status" value="1"/>
</dbReference>
<protein>
    <submittedName>
        <fullName evidence="3">Uncharacterized protein</fullName>
    </submittedName>
</protein>